<dbReference type="PANTHER" id="PTHR16501">
    <property type="entry name" value="TRANSPORT AND GOLGI ORGANIZATION PROTEIN 11"/>
    <property type="match status" value="1"/>
</dbReference>
<dbReference type="GO" id="GO:0000266">
    <property type="term" value="P:mitochondrial fission"/>
    <property type="evidence" value="ECO:0007669"/>
    <property type="project" value="UniProtKB-UniRule"/>
</dbReference>
<feature type="region of interest" description="Disordered" evidence="10">
    <location>
        <begin position="121"/>
        <end position="157"/>
    </location>
</feature>
<evidence type="ECO:0000259" key="11">
    <source>
        <dbReference type="Pfam" id="PF05644"/>
    </source>
</evidence>
<gene>
    <name evidence="12" type="ORF">OSB1V03_LOCUS15925</name>
</gene>
<feature type="compositionally biased region" description="Basic and acidic residues" evidence="10">
    <location>
        <begin position="229"/>
        <end position="238"/>
    </location>
</feature>
<feature type="non-terminal residue" evidence="12">
    <location>
        <position position="313"/>
    </location>
</feature>
<evidence type="ECO:0000256" key="7">
    <source>
        <dbReference type="ARBA" id="ARBA00023136"/>
    </source>
</evidence>
<evidence type="ECO:0000313" key="12">
    <source>
        <dbReference type="EMBL" id="CAD7635534.1"/>
    </source>
</evidence>
<feature type="transmembrane region" description="Helical" evidence="9">
    <location>
        <begin position="291"/>
        <end position="309"/>
    </location>
</feature>
<dbReference type="GO" id="GO:0090314">
    <property type="term" value="P:positive regulation of protein targeting to membrane"/>
    <property type="evidence" value="ECO:0007669"/>
    <property type="project" value="UniProtKB-UniRule"/>
</dbReference>
<keyword evidence="3 9" id="KW-1000">Mitochondrion outer membrane</keyword>
<organism evidence="12">
    <name type="scientific">Medioppia subpectinata</name>
    <dbReference type="NCBI Taxonomy" id="1979941"/>
    <lineage>
        <taxon>Eukaryota</taxon>
        <taxon>Metazoa</taxon>
        <taxon>Ecdysozoa</taxon>
        <taxon>Arthropoda</taxon>
        <taxon>Chelicerata</taxon>
        <taxon>Arachnida</taxon>
        <taxon>Acari</taxon>
        <taxon>Acariformes</taxon>
        <taxon>Sarcoptiformes</taxon>
        <taxon>Oribatida</taxon>
        <taxon>Brachypylina</taxon>
        <taxon>Oppioidea</taxon>
        <taxon>Oppiidae</taxon>
        <taxon>Medioppia</taxon>
    </lineage>
</organism>
<dbReference type="EMBL" id="OC871670">
    <property type="protein sequence ID" value="CAD7635534.1"/>
    <property type="molecule type" value="Genomic_DNA"/>
</dbReference>
<comment type="function">
    <text evidence="9">Plays a role in mitochondrial and peroxisomal fission. Promotes the recruitment and association of the fission mediator dynamin-related protein 1 (DNM1L) to the mitochondrial surface.</text>
</comment>
<sequence>SPQFAIPTPGVQPVFTQYFTRGNGQDIELQPQSAPLSPPSNNLVWAQQQREPIAQQQLLDFFHPTQQPLVFEAPATRPIQLFSSLDNSGLSYFPEQQPQQQLREHQPQPFGGYTLVLQHREAGQQRQVSAPQTPSEPQIIEQEKVSEERTESQEQQLRPIAAQQTVVPTVPLRQAIEYRPLPVLQRQEPLVFEPQVTVDSTRPHTLTLNEHTFPTVGDHNSDHNSYTNNREKSRKESVESPEYQSYFNSNNSVNDLSADESIVVLRRQVKALSRRVSAKELDNQYRHQREVLIYTLGVIYFVVKGFVWIHRQL</sequence>
<evidence type="ECO:0000256" key="2">
    <source>
        <dbReference type="ARBA" id="ARBA00022692"/>
    </source>
</evidence>
<evidence type="ECO:0000256" key="3">
    <source>
        <dbReference type="ARBA" id="ARBA00022787"/>
    </source>
</evidence>
<comment type="similarity">
    <text evidence="1 9">Belongs to the Tango11 family.</text>
</comment>
<keyword evidence="6 9" id="KW-0496">Mitochondrion</keyword>
<feature type="domain" description="Mff-like" evidence="11">
    <location>
        <begin position="134"/>
        <end position="311"/>
    </location>
</feature>
<comment type="subcellular location">
    <subcellularLocation>
        <location evidence="9">Mitochondrion outer membrane</location>
        <topology evidence="9">Single-pass type IV membrane protein</topology>
    </subcellularLocation>
    <subcellularLocation>
        <location evidence="9">Peroxisome</location>
    </subcellularLocation>
</comment>
<dbReference type="OrthoDB" id="5986838at2759"/>
<evidence type="ECO:0000256" key="8">
    <source>
        <dbReference type="ARBA" id="ARBA00023140"/>
    </source>
</evidence>
<evidence type="ECO:0000256" key="6">
    <source>
        <dbReference type="ARBA" id="ARBA00023128"/>
    </source>
</evidence>
<keyword evidence="2 9" id="KW-0812">Transmembrane</keyword>
<keyword evidence="13" id="KW-1185">Reference proteome</keyword>
<evidence type="ECO:0000256" key="1">
    <source>
        <dbReference type="ARBA" id="ARBA00009806"/>
    </source>
</evidence>
<keyword evidence="7 9" id="KW-0472">Membrane</keyword>
<dbReference type="Pfam" id="PF05644">
    <property type="entry name" value="Miff"/>
    <property type="match status" value="1"/>
</dbReference>
<dbReference type="EMBL" id="CAJPIZ010017095">
    <property type="protein sequence ID" value="CAG2115964.1"/>
    <property type="molecule type" value="Genomic_DNA"/>
</dbReference>
<reference evidence="12" key="1">
    <citation type="submission" date="2020-11" db="EMBL/GenBank/DDBJ databases">
        <authorList>
            <person name="Tran Van P."/>
        </authorList>
    </citation>
    <scope>NUCLEOTIDE SEQUENCE</scope>
</reference>
<feature type="region of interest" description="Disordered" evidence="10">
    <location>
        <begin position="208"/>
        <end position="250"/>
    </location>
</feature>
<dbReference type="InterPro" id="IPR039433">
    <property type="entry name" value="Mff-like_dom"/>
</dbReference>
<proteinExistence type="inferred from homology"/>
<dbReference type="GO" id="GO:0005741">
    <property type="term" value="C:mitochondrial outer membrane"/>
    <property type="evidence" value="ECO:0007669"/>
    <property type="project" value="UniProtKB-SubCell"/>
</dbReference>
<keyword evidence="4 9" id="KW-1133">Transmembrane helix</keyword>
<feature type="compositionally biased region" description="Basic and acidic residues" evidence="10">
    <location>
        <begin position="141"/>
        <end position="152"/>
    </location>
</feature>
<feature type="compositionally biased region" description="Polar residues" evidence="10">
    <location>
        <begin position="124"/>
        <end position="136"/>
    </location>
</feature>
<accession>A0A7R9L612</accession>
<dbReference type="AlphaFoldDB" id="A0A7R9L612"/>
<protein>
    <recommendedName>
        <fullName evidence="9">Mitochondrial fission factor</fullName>
    </recommendedName>
</protein>
<evidence type="ECO:0000256" key="4">
    <source>
        <dbReference type="ARBA" id="ARBA00022989"/>
    </source>
</evidence>
<keyword evidence="5" id="KW-0175">Coiled coil</keyword>
<keyword evidence="8 9" id="KW-0576">Peroxisome</keyword>
<dbReference type="PANTHER" id="PTHR16501:SF6">
    <property type="entry name" value="TRANSPORT AND GOLGI ORGANIZATION PROTEIN 11"/>
    <property type="match status" value="1"/>
</dbReference>
<dbReference type="GO" id="GO:0005777">
    <property type="term" value="C:peroxisome"/>
    <property type="evidence" value="ECO:0007669"/>
    <property type="project" value="UniProtKB-SubCell"/>
</dbReference>
<evidence type="ECO:0000256" key="9">
    <source>
        <dbReference type="RuleBase" id="RU368040"/>
    </source>
</evidence>
<evidence type="ECO:0000256" key="10">
    <source>
        <dbReference type="SAM" id="MobiDB-lite"/>
    </source>
</evidence>
<dbReference type="GO" id="GO:0090141">
    <property type="term" value="P:positive regulation of mitochondrial fission"/>
    <property type="evidence" value="ECO:0007669"/>
    <property type="project" value="UniProtKB-UniRule"/>
</dbReference>
<evidence type="ECO:0000313" key="13">
    <source>
        <dbReference type="Proteomes" id="UP000759131"/>
    </source>
</evidence>
<dbReference type="Proteomes" id="UP000759131">
    <property type="component" value="Unassembled WGS sequence"/>
</dbReference>
<dbReference type="InterPro" id="IPR008518">
    <property type="entry name" value="Mff/Tango-11"/>
</dbReference>
<evidence type="ECO:0000256" key="5">
    <source>
        <dbReference type="ARBA" id="ARBA00023054"/>
    </source>
</evidence>
<name>A0A7R9L612_9ACAR</name>